<protein>
    <submittedName>
        <fullName evidence="1">Uncharacterized protein</fullName>
    </submittedName>
</protein>
<comment type="caution">
    <text evidence="1">The sequence shown here is derived from an EMBL/GenBank/DDBJ whole genome shotgun (WGS) entry which is preliminary data.</text>
</comment>
<accession>A0A117ML30</accession>
<reference evidence="2" key="1">
    <citation type="submission" date="2015-10" db="EMBL/GenBank/DDBJ databases">
        <authorList>
            <person name="Ju K.-S."/>
            <person name="Doroghazi J.R."/>
            <person name="Metcalf W.W."/>
        </authorList>
    </citation>
    <scope>NUCLEOTIDE SEQUENCE [LARGE SCALE GENOMIC DNA]</scope>
    <source>
        <strain evidence="2">NRRL 3151</strain>
    </source>
</reference>
<name>A0A117ML30_9ACTN</name>
<dbReference type="EMBL" id="LLZG01000388">
    <property type="protein sequence ID" value="KUL23275.1"/>
    <property type="molecule type" value="Genomic_DNA"/>
</dbReference>
<gene>
    <name evidence="1" type="ORF">ADL12_40120</name>
</gene>
<organism evidence="1 2">
    <name type="scientific">Streptomyces regalis</name>
    <dbReference type="NCBI Taxonomy" id="68262"/>
    <lineage>
        <taxon>Bacteria</taxon>
        <taxon>Bacillati</taxon>
        <taxon>Actinomycetota</taxon>
        <taxon>Actinomycetes</taxon>
        <taxon>Kitasatosporales</taxon>
        <taxon>Streptomycetaceae</taxon>
        <taxon>Streptomyces</taxon>
    </lineage>
</organism>
<dbReference type="Proteomes" id="UP000053923">
    <property type="component" value="Unassembled WGS sequence"/>
</dbReference>
<keyword evidence="2" id="KW-1185">Reference proteome</keyword>
<evidence type="ECO:0000313" key="1">
    <source>
        <dbReference type="EMBL" id="KUL23275.1"/>
    </source>
</evidence>
<proteinExistence type="predicted"/>
<dbReference type="AlphaFoldDB" id="A0A117ML30"/>
<evidence type="ECO:0000313" key="2">
    <source>
        <dbReference type="Proteomes" id="UP000053923"/>
    </source>
</evidence>
<sequence>MVCQGQIVGSGCFAELRDLSLECGEIGRVVDRRHAVDGDLQGFGDERGDPFVQYFESDCSGGSEALISASEVRSV</sequence>